<sequence>MAGWFLGLFVPKGAFGPPDAAVRTAGALRGVLLLLIVLFPFELALPDFTTAWRHGLTSFYALAVALPLACLLLVAAAPPGERGWTARCAGRPLGSLGVAAAVVLAAVLATEDPASPFVGVITGLFFIVVLGLVLLVGYYHHFRAADGHPLLPALVAPWPVWAVALEDPSGPGALAVYGPAVITTCVSVWEITHLHRRGLPLTAGAPRA</sequence>
<gene>
    <name evidence="2" type="ORF">JE024_22260</name>
</gene>
<evidence type="ECO:0000256" key="1">
    <source>
        <dbReference type="SAM" id="Phobius"/>
    </source>
</evidence>
<organism evidence="2 3">
    <name type="scientific">Streptomyces zhihengii</name>
    <dbReference type="NCBI Taxonomy" id="1818004"/>
    <lineage>
        <taxon>Bacteria</taxon>
        <taxon>Bacillati</taxon>
        <taxon>Actinomycetota</taxon>
        <taxon>Actinomycetes</taxon>
        <taxon>Kitasatosporales</taxon>
        <taxon>Streptomycetaceae</taxon>
        <taxon>Streptomyces</taxon>
    </lineage>
</organism>
<proteinExistence type="predicted"/>
<keyword evidence="1" id="KW-0472">Membrane</keyword>
<keyword evidence="3" id="KW-1185">Reference proteome</keyword>
<keyword evidence="1" id="KW-0812">Transmembrane</keyword>
<evidence type="ECO:0000313" key="2">
    <source>
        <dbReference type="EMBL" id="MBM9621414.1"/>
    </source>
</evidence>
<feature type="transmembrane region" description="Helical" evidence="1">
    <location>
        <begin position="116"/>
        <end position="139"/>
    </location>
</feature>
<evidence type="ECO:0000313" key="3">
    <source>
        <dbReference type="Proteomes" id="UP000664109"/>
    </source>
</evidence>
<accession>A0ABS2UV77</accession>
<feature type="transmembrane region" description="Helical" evidence="1">
    <location>
        <begin position="89"/>
        <end position="110"/>
    </location>
</feature>
<reference evidence="2 3" key="1">
    <citation type="journal article" date="2016" name="Arch. Microbiol.">
        <title>Streptomyces zhihengii sp. nov., isolated from rhizospheric soil of Psammosilene tunicoides.</title>
        <authorList>
            <person name="Huang M.J."/>
            <person name="Fei J.J."/>
            <person name="Salam N."/>
            <person name="Kim C.J."/>
            <person name="Hozzein W.N."/>
            <person name="Xiao M."/>
            <person name="Huang H.Q."/>
            <person name="Li W.J."/>
        </authorList>
    </citation>
    <scope>NUCLEOTIDE SEQUENCE [LARGE SCALE GENOMIC DNA]</scope>
    <source>
        <strain evidence="2 3">YIM T102</strain>
    </source>
</reference>
<dbReference type="RefSeq" id="WP_205375276.1">
    <property type="nucleotide sequence ID" value="NZ_JAFEJA010000001.1"/>
</dbReference>
<comment type="caution">
    <text evidence="2">The sequence shown here is derived from an EMBL/GenBank/DDBJ whole genome shotgun (WGS) entry which is preliminary data.</text>
</comment>
<feature type="transmembrane region" description="Helical" evidence="1">
    <location>
        <begin position="20"/>
        <end position="39"/>
    </location>
</feature>
<feature type="transmembrane region" description="Helical" evidence="1">
    <location>
        <begin position="59"/>
        <end position="77"/>
    </location>
</feature>
<dbReference type="Proteomes" id="UP000664109">
    <property type="component" value="Unassembled WGS sequence"/>
</dbReference>
<dbReference type="EMBL" id="JAFEJA010000001">
    <property type="protein sequence ID" value="MBM9621414.1"/>
    <property type="molecule type" value="Genomic_DNA"/>
</dbReference>
<keyword evidence="1" id="KW-1133">Transmembrane helix</keyword>
<protein>
    <submittedName>
        <fullName evidence="2">Uncharacterized protein</fullName>
    </submittedName>
</protein>
<name>A0ABS2UV77_9ACTN</name>